<evidence type="ECO:0000313" key="4">
    <source>
        <dbReference type="Proteomes" id="UP001431572"/>
    </source>
</evidence>
<reference evidence="2" key="2">
    <citation type="journal article" date="2024" name="Nature">
        <title>Anoxygenic phototroph of the Chloroflexota uses a type I reaction centre.</title>
        <authorList>
            <person name="Tsuji J.M."/>
            <person name="Shaw N.A."/>
            <person name="Nagashima S."/>
            <person name="Venkiteswaran J.J."/>
            <person name="Schiff S.L."/>
            <person name="Watanabe T."/>
            <person name="Fukui M."/>
            <person name="Hanada S."/>
            <person name="Tank M."/>
            <person name="Neufeld J.D."/>
        </authorList>
    </citation>
    <scope>NUCLEOTIDE SEQUENCE</scope>
    <source>
        <strain evidence="2">L227-S17</strain>
    </source>
</reference>
<evidence type="ECO:0000313" key="1">
    <source>
        <dbReference type="EMBL" id="NWJ46303.1"/>
    </source>
</evidence>
<dbReference type="Proteomes" id="UP001431572">
    <property type="component" value="Chromosome 1"/>
</dbReference>
<keyword evidence="4" id="KW-1185">Reference proteome</keyword>
<dbReference type="Proteomes" id="UP000521676">
    <property type="component" value="Unassembled WGS sequence"/>
</dbReference>
<proteinExistence type="predicted"/>
<evidence type="ECO:0000313" key="3">
    <source>
        <dbReference type="Proteomes" id="UP000521676"/>
    </source>
</evidence>
<reference evidence="1 3" key="1">
    <citation type="submission" date="2020-06" db="EMBL/GenBank/DDBJ databases">
        <title>Anoxygenic phototrophic Chloroflexota member uses a Type I reaction center.</title>
        <authorList>
            <person name="Tsuji J.M."/>
            <person name="Shaw N.A."/>
            <person name="Nagashima S."/>
            <person name="Venkiteswaran J."/>
            <person name="Schiff S.L."/>
            <person name="Hanada S."/>
            <person name="Tank M."/>
            <person name="Neufeld J.D."/>
        </authorList>
    </citation>
    <scope>NUCLEOTIDE SEQUENCE [LARGE SCALE GENOMIC DNA]</scope>
    <source>
        <strain evidence="1">L227-S17</strain>
    </source>
</reference>
<sequence>MSDSQNTNPAQQGCSVDWSWLEGRKIAGVWNDLNSLVITFEDGLVFKIQAANYKGDAFLMFNPYKDPAK</sequence>
<organism evidence="1 3">
    <name type="scientific">Candidatus Chlorohelix allophototropha</name>
    <dbReference type="NCBI Taxonomy" id="3003348"/>
    <lineage>
        <taxon>Bacteria</taxon>
        <taxon>Bacillati</taxon>
        <taxon>Chloroflexota</taxon>
        <taxon>Chloroflexia</taxon>
        <taxon>Candidatus Chloroheliales</taxon>
        <taxon>Candidatus Chloroheliaceae</taxon>
        <taxon>Candidatus Chlorohelix</taxon>
    </lineage>
</organism>
<accession>A0A8T7LZ08</accession>
<dbReference type="EMBL" id="CP128399">
    <property type="protein sequence ID" value="WJW65674.1"/>
    <property type="molecule type" value="Genomic_DNA"/>
</dbReference>
<dbReference type="AlphaFoldDB" id="A0A8T7LZ08"/>
<name>A0A8T7LZ08_9CHLR</name>
<dbReference type="RefSeq" id="WP_341467562.1">
    <property type="nucleotide sequence ID" value="NZ_CP128399.1"/>
</dbReference>
<dbReference type="EMBL" id="JACATZ010000001">
    <property type="protein sequence ID" value="NWJ46303.1"/>
    <property type="molecule type" value="Genomic_DNA"/>
</dbReference>
<protein>
    <submittedName>
        <fullName evidence="1">Uncharacterized protein</fullName>
    </submittedName>
</protein>
<evidence type="ECO:0000313" key="2">
    <source>
        <dbReference type="EMBL" id="WJW65674.1"/>
    </source>
</evidence>
<gene>
    <name evidence="1" type="ORF">HXX08_10540</name>
    <name evidence="2" type="ORF">OZ401_001452</name>
</gene>